<keyword evidence="3" id="KW-1133">Transmembrane helix</keyword>
<feature type="signal peptide" evidence="4">
    <location>
        <begin position="1"/>
        <end position="18"/>
    </location>
</feature>
<dbReference type="Gene3D" id="3.30.430.20">
    <property type="entry name" value="Gnk2 domain, C-X8-C-X2-C motif"/>
    <property type="match status" value="1"/>
</dbReference>
<dbReference type="AlphaFoldDB" id="A0AAV5DMW0"/>
<dbReference type="PANTHER" id="PTHR32099:SF72">
    <property type="entry name" value="GNK2-HOMOLOGOUS DOMAIN-CONTAINING PROTEIN"/>
    <property type="match status" value="1"/>
</dbReference>
<reference evidence="6" key="2">
    <citation type="submission" date="2021-12" db="EMBL/GenBank/DDBJ databases">
        <title>Resequencing data analysis of finger millet.</title>
        <authorList>
            <person name="Hatakeyama M."/>
            <person name="Aluri S."/>
            <person name="Balachadran M.T."/>
            <person name="Sivarajan S.R."/>
            <person name="Poveda L."/>
            <person name="Shimizu-Inatsugi R."/>
            <person name="Schlapbach R."/>
            <person name="Sreeman S.M."/>
            <person name="Shimizu K.K."/>
        </authorList>
    </citation>
    <scope>NUCLEOTIDE SEQUENCE</scope>
</reference>
<proteinExistence type="predicted"/>
<dbReference type="EMBL" id="BQKI01000018">
    <property type="protein sequence ID" value="GJN11526.1"/>
    <property type="molecule type" value="Genomic_DNA"/>
</dbReference>
<sequence length="309" mass="33492">MVPAAALLVLVPLFTALAAVPADDRRWPAIDDSPLALSPGHICGEHGSYAPGSAYEVSLQLLAATVPANVNADSCNCSNGNIAGDSPDRVVASAFCLWRPGANSSDCGACVALAFREAQRLCPYQRQADVVVDGGACSLNFHDYDRREQEVSMAEPRGRDTSFWLENVMVFPDVLLALLFQAVGLVCVVLLLVLEWRSRSRGPGRIAPAEEFSQLPLRRRTAFASVTGHRHALLQSISPPLQCAVPCLRTPVCSPTTPWFRVSAHTTLPLTPVSKPSRKRRATSHRAWQLRCPTVAAVVLPYFTRQDAN</sequence>
<accession>A0AAV5DMW0</accession>
<keyword evidence="1 4" id="KW-0732">Signal</keyword>
<feature type="transmembrane region" description="Helical" evidence="3">
    <location>
        <begin position="174"/>
        <end position="194"/>
    </location>
</feature>
<evidence type="ECO:0000256" key="1">
    <source>
        <dbReference type="ARBA" id="ARBA00022729"/>
    </source>
</evidence>
<evidence type="ECO:0000256" key="4">
    <source>
        <dbReference type="SAM" id="SignalP"/>
    </source>
</evidence>
<comment type="caution">
    <text evidence="6">The sequence shown here is derived from an EMBL/GenBank/DDBJ whole genome shotgun (WGS) entry which is preliminary data.</text>
</comment>
<keyword evidence="2" id="KW-0677">Repeat</keyword>
<keyword evidence="3" id="KW-0812">Transmembrane</keyword>
<dbReference type="InterPro" id="IPR038408">
    <property type="entry name" value="GNK2_sf"/>
</dbReference>
<name>A0AAV5DMW0_ELECO</name>
<evidence type="ECO:0000313" key="6">
    <source>
        <dbReference type="EMBL" id="GJN11526.1"/>
    </source>
</evidence>
<dbReference type="Pfam" id="PF01657">
    <property type="entry name" value="Stress-antifung"/>
    <property type="match status" value="1"/>
</dbReference>
<protein>
    <recommendedName>
        <fullName evidence="5">Gnk2-homologous domain-containing protein</fullName>
    </recommendedName>
</protein>
<evidence type="ECO:0000256" key="2">
    <source>
        <dbReference type="ARBA" id="ARBA00022737"/>
    </source>
</evidence>
<dbReference type="Proteomes" id="UP001054889">
    <property type="component" value="Unassembled WGS sequence"/>
</dbReference>
<reference evidence="6" key="1">
    <citation type="journal article" date="2018" name="DNA Res.">
        <title>Multiple hybrid de novo genome assembly of finger millet, an orphan allotetraploid crop.</title>
        <authorList>
            <person name="Hatakeyama M."/>
            <person name="Aluri S."/>
            <person name="Balachadran M.T."/>
            <person name="Sivarajan S.R."/>
            <person name="Patrignani A."/>
            <person name="Gruter S."/>
            <person name="Poveda L."/>
            <person name="Shimizu-Inatsugi R."/>
            <person name="Baeten J."/>
            <person name="Francoijs K.J."/>
            <person name="Nataraja K.N."/>
            <person name="Reddy Y.A.N."/>
            <person name="Phadnis S."/>
            <person name="Ravikumar R.L."/>
            <person name="Schlapbach R."/>
            <person name="Sreeman S.M."/>
            <person name="Shimizu K.K."/>
        </authorList>
    </citation>
    <scope>NUCLEOTIDE SEQUENCE</scope>
</reference>
<evidence type="ECO:0000259" key="5">
    <source>
        <dbReference type="PROSITE" id="PS51473"/>
    </source>
</evidence>
<keyword evidence="3" id="KW-0472">Membrane</keyword>
<dbReference type="InterPro" id="IPR002902">
    <property type="entry name" value="GNK2"/>
</dbReference>
<keyword evidence="7" id="KW-1185">Reference proteome</keyword>
<dbReference type="CDD" id="cd23509">
    <property type="entry name" value="Gnk2-like"/>
    <property type="match status" value="1"/>
</dbReference>
<feature type="domain" description="Gnk2-homologous" evidence="5">
    <location>
        <begin position="37"/>
        <end position="146"/>
    </location>
</feature>
<dbReference type="PROSITE" id="PS51473">
    <property type="entry name" value="GNK2"/>
    <property type="match status" value="1"/>
</dbReference>
<feature type="chain" id="PRO_5043618753" description="Gnk2-homologous domain-containing protein" evidence="4">
    <location>
        <begin position="19"/>
        <end position="309"/>
    </location>
</feature>
<evidence type="ECO:0000256" key="3">
    <source>
        <dbReference type="SAM" id="Phobius"/>
    </source>
</evidence>
<gene>
    <name evidence="6" type="primary">ga29725</name>
    <name evidence="6" type="ORF">PR202_ga29725</name>
</gene>
<evidence type="ECO:0000313" key="7">
    <source>
        <dbReference type="Proteomes" id="UP001054889"/>
    </source>
</evidence>
<organism evidence="6 7">
    <name type="scientific">Eleusine coracana subsp. coracana</name>
    <dbReference type="NCBI Taxonomy" id="191504"/>
    <lineage>
        <taxon>Eukaryota</taxon>
        <taxon>Viridiplantae</taxon>
        <taxon>Streptophyta</taxon>
        <taxon>Embryophyta</taxon>
        <taxon>Tracheophyta</taxon>
        <taxon>Spermatophyta</taxon>
        <taxon>Magnoliopsida</taxon>
        <taxon>Liliopsida</taxon>
        <taxon>Poales</taxon>
        <taxon>Poaceae</taxon>
        <taxon>PACMAD clade</taxon>
        <taxon>Chloridoideae</taxon>
        <taxon>Cynodonteae</taxon>
        <taxon>Eleusininae</taxon>
        <taxon>Eleusine</taxon>
    </lineage>
</organism>
<dbReference type="PANTHER" id="PTHR32099">
    <property type="entry name" value="CYSTEINE-RICH REPEAT SECRETORY PROTEIN"/>
    <property type="match status" value="1"/>
</dbReference>